<reference evidence="2 3" key="1">
    <citation type="submission" date="2021-06" db="EMBL/GenBank/DDBJ databases">
        <title>Bacillus sp. RD4P76, an endophyte from a halophyte.</title>
        <authorList>
            <person name="Sun J.-Q."/>
        </authorList>
    </citation>
    <scope>NUCLEOTIDE SEQUENCE [LARGE SCALE GENOMIC DNA]</scope>
    <source>
        <strain evidence="2 3">CGMCC 1.15917</strain>
    </source>
</reference>
<dbReference type="InterPro" id="IPR030395">
    <property type="entry name" value="GP_PDE_dom"/>
</dbReference>
<keyword evidence="3" id="KW-1185">Reference proteome</keyword>
<proteinExistence type="predicted"/>
<organism evidence="2 3">
    <name type="scientific">Evansella tamaricis</name>
    <dbReference type="NCBI Taxonomy" id="2069301"/>
    <lineage>
        <taxon>Bacteria</taxon>
        <taxon>Bacillati</taxon>
        <taxon>Bacillota</taxon>
        <taxon>Bacilli</taxon>
        <taxon>Bacillales</taxon>
        <taxon>Bacillaceae</taxon>
        <taxon>Evansella</taxon>
    </lineage>
</organism>
<dbReference type="Proteomes" id="UP000784880">
    <property type="component" value="Unassembled WGS sequence"/>
</dbReference>
<dbReference type="PROSITE" id="PS51704">
    <property type="entry name" value="GP_PDE"/>
    <property type="match status" value="1"/>
</dbReference>
<name>A0ABS6JCA1_9BACI</name>
<comment type="caution">
    <text evidence="2">The sequence shown here is derived from an EMBL/GenBank/DDBJ whole genome shotgun (WGS) entry which is preliminary data.</text>
</comment>
<dbReference type="PANTHER" id="PTHR46211:SF1">
    <property type="entry name" value="GLYCEROPHOSPHODIESTER PHOSPHODIESTERASE, CYTOPLASMIC"/>
    <property type="match status" value="1"/>
</dbReference>
<sequence length="245" mass="27534">MNPISAHRGWSSKAPENTLAAFQLALDTSEIESIEFDVQLTKDGIPVVIHDFTLERTTNGKGLVKEITYEELRKLDAGSWFSEEFAGEKVPTLEEVFQLIKGKKKLYLELKQAGIMYPGLEKKVYDLMDKYDMFSDTTVISFDHESLKRLKDMDNTVSTGLIIYGRPTLIMEQLQYTGASFIGMGYPFITAGLLTKLLESGVTIMCAPGDELQDIQMIMAMDSSIGISTNYPDRALEMRKIKTTE</sequence>
<dbReference type="RefSeq" id="WP_217065175.1">
    <property type="nucleotide sequence ID" value="NZ_JAHQCS010000065.1"/>
</dbReference>
<gene>
    <name evidence="2" type="ORF">KS419_06065</name>
</gene>
<feature type="domain" description="GP-PDE" evidence="1">
    <location>
        <begin position="2"/>
        <end position="239"/>
    </location>
</feature>
<dbReference type="Pfam" id="PF03009">
    <property type="entry name" value="GDPD"/>
    <property type="match status" value="1"/>
</dbReference>
<dbReference type="EMBL" id="JAHQCS010000065">
    <property type="protein sequence ID" value="MBU9711291.1"/>
    <property type="molecule type" value="Genomic_DNA"/>
</dbReference>
<accession>A0ABS6JCA1</accession>
<protein>
    <submittedName>
        <fullName evidence="2">Glycerophosphodiester phosphodiesterase</fullName>
    </submittedName>
</protein>
<dbReference type="PANTHER" id="PTHR46211">
    <property type="entry name" value="GLYCEROPHOSPHORYL DIESTER PHOSPHODIESTERASE"/>
    <property type="match status" value="1"/>
</dbReference>
<evidence type="ECO:0000259" key="1">
    <source>
        <dbReference type="PROSITE" id="PS51704"/>
    </source>
</evidence>
<evidence type="ECO:0000313" key="3">
    <source>
        <dbReference type="Proteomes" id="UP000784880"/>
    </source>
</evidence>
<evidence type="ECO:0000313" key="2">
    <source>
        <dbReference type="EMBL" id="MBU9711291.1"/>
    </source>
</evidence>